<feature type="region of interest" description="Disordered" evidence="1">
    <location>
        <begin position="86"/>
        <end position="121"/>
    </location>
</feature>
<evidence type="ECO:0000256" key="1">
    <source>
        <dbReference type="SAM" id="MobiDB-lite"/>
    </source>
</evidence>
<evidence type="ECO:0000256" key="2">
    <source>
        <dbReference type="SAM" id="SignalP"/>
    </source>
</evidence>
<evidence type="ECO:0000259" key="3">
    <source>
        <dbReference type="Pfam" id="PF13628"/>
    </source>
</evidence>
<protein>
    <recommendedName>
        <fullName evidence="3">DUF4142 domain-containing protein</fullName>
    </recommendedName>
</protein>
<dbReference type="Pfam" id="PF13628">
    <property type="entry name" value="DUF4142"/>
    <property type="match status" value="2"/>
</dbReference>
<dbReference type="EMBL" id="WTPX01000107">
    <property type="protein sequence ID" value="NNJ26921.1"/>
    <property type="molecule type" value="Genomic_DNA"/>
</dbReference>
<feature type="signal peptide" evidence="2">
    <location>
        <begin position="1"/>
        <end position="24"/>
    </location>
</feature>
<gene>
    <name evidence="4" type="ORF">LzC2_30170</name>
</gene>
<organism evidence="4 5">
    <name type="scientific">Alienimonas chondri</name>
    <dbReference type="NCBI Taxonomy" id="2681879"/>
    <lineage>
        <taxon>Bacteria</taxon>
        <taxon>Pseudomonadati</taxon>
        <taxon>Planctomycetota</taxon>
        <taxon>Planctomycetia</taxon>
        <taxon>Planctomycetales</taxon>
        <taxon>Planctomycetaceae</taxon>
        <taxon>Alienimonas</taxon>
    </lineage>
</organism>
<evidence type="ECO:0000313" key="5">
    <source>
        <dbReference type="Proteomes" id="UP000609651"/>
    </source>
</evidence>
<feature type="chain" id="PRO_5047426003" description="DUF4142 domain-containing protein" evidence="2">
    <location>
        <begin position="25"/>
        <end position="328"/>
    </location>
</feature>
<feature type="domain" description="DUF4142" evidence="3">
    <location>
        <begin position="241"/>
        <end position="319"/>
    </location>
</feature>
<proteinExistence type="predicted"/>
<name>A0ABX1VFW8_9PLAN</name>
<dbReference type="PANTHER" id="PTHR38593">
    <property type="entry name" value="BLR2558 PROTEIN"/>
    <property type="match status" value="1"/>
</dbReference>
<feature type="domain" description="DUF4142" evidence="3">
    <location>
        <begin position="37"/>
        <end position="95"/>
    </location>
</feature>
<dbReference type="Proteomes" id="UP000609651">
    <property type="component" value="Unassembled WGS sequence"/>
</dbReference>
<evidence type="ECO:0000313" key="4">
    <source>
        <dbReference type="EMBL" id="NNJ26921.1"/>
    </source>
</evidence>
<dbReference type="PANTHER" id="PTHR38593:SF1">
    <property type="entry name" value="BLR2558 PROTEIN"/>
    <property type="match status" value="1"/>
</dbReference>
<accession>A0ABX1VFW8</accession>
<sequence length="328" mass="36593">MIRLALRPLSATLAATLCVAPALAQQEGDDASAVVPDRQILSLLTPLNRTEVDISKFAAERAVSPEVKDFARKMVEAHEALARDLSGAARRANAQGDLPRGQRRRAGGPLRDRGVVGEEAAERAEEVMEQREEVREERAEARREIVEERVELEEESREEIREAREDVREERIDSLGGVVDEAVRDAREAGDEIDEEVRELGAEARRTGRRMRNDVREGAATLAGRADRELNGSNARTNRPAVNLRRKALAKSHQMVKESLGAQRGCQFDMAYLNHQMLAHLKMLAAVQVSAEHAGPELKTVLREAERKIDGHLNQARELAMKVDRMED</sequence>
<dbReference type="RefSeq" id="WP_171188422.1">
    <property type="nucleotide sequence ID" value="NZ_WTPX01000107.1"/>
</dbReference>
<reference evidence="4 5" key="1">
    <citation type="journal article" date="2020" name="Syst. Appl. Microbiol.">
        <title>Alienimonas chondri sp. nov., a novel planctomycete isolated from the biofilm of the red alga Chondrus crispus.</title>
        <authorList>
            <person name="Vitorino I."/>
            <person name="Albuquerque L."/>
            <person name="Wiegand S."/>
            <person name="Kallscheuer N."/>
            <person name="da Costa M.S."/>
            <person name="Lobo-da-Cunha A."/>
            <person name="Jogler C."/>
            <person name="Lage O.M."/>
        </authorList>
    </citation>
    <scope>NUCLEOTIDE SEQUENCE [LARGE SCALE GENOMIC DNA]</scope>
    <source>
        <strain evidence="4 5">LzC2</strain>
    </source>
</reference>
<dbReference type="InterPro" id="IPR025419">
    <property type="entry name" value="DUF4142"/>
</dbReference>
<feature type="compositionally biased region" description="Basic and acidic residues" evidence="1">
    <location>
        <begin position="110"/>
        <end position="121"/>
    </location>
</feature>
<keyword evidence="2" id="KW-0732">Signal</keyword>
<keyword evidence="5" id="KW-1185">Reference proteome</keyword>
<comment type="caution">
    <text evidence="4">The sequence shown here is derived from an EMBL/GenBank/DDBJ whole genome shotgun (WGS) entry which is preliminary data.</text>
</comment>